<evidence type="ECO:0000256" key="4">
    <source>
        <dbReference type="ARBA" id="ARBA00022989"/>
    </source>
</evidence>
<dbReference type="KEGG" id="foc:113202265"/>
<evidence type="ECO:0000256" key="5">
    <source>
        <dbReference type="ARBA" id="ARBA00023136"/>
    </source>
</evidence>
<evidence type="ECO:0000313" key="8">
    <source>
        <dbReference type="Proteomes" id="UP000504606"/>
    </source>
</evidence>
<keyword evidence="5 6" id="KW-0472">Membrane</keyword>
<keyword evidence="3 6" id="KW-0812">Transmembrane</keyword>
<dbReference type="GeneID" id="113202265"/>
<protein>
    <recommendedName>
        <fullName evidence="6">Gustatory receptor</fullName>
    </recommendedName>
</protein>
<evidence type="ECO:0000256" key="7">
    <source>
        <dbReference type="SAM" id="MobiDB-lite"/>
    </source>
</evidence>
<dbReference type="AlphaFoldDB" id="A0A6J1RTF0"/>
<evidence type="ECO:0000256" key="3">
    <source>
        <dbReference type="ARBA" id="ARBA00022692"/>
    </source>
</evidence>
<organism evidence="8 9">
    <name type="scientific">Frankliniella occidentalis</name>
    <name type="common">Western flower thrips</name>
    <name type="synonym">Euthrips occidentalis</name>
    <dbReference type="NCBI Taxonomy" id="133901"/>
    <lineage>
        <taxon>Eukaryota</taxon>
        <taxon>Metazoa</taxon>
        <taxon>Ecdysozoa</taxon>
        <taxon>Arthropoda</taxon>
        <taxon>Hexapoda</taxon>
        <taxon>Insecta</taxon>
        <taxon>Pterygota</taxon>
        <taxon>Neoptera</taxon>
        <taxon>Paraneoptera</taxon>
        <taxon>Thysanoptera</taxon>
        <taxon>Terebrantia</taxon>
        <taxon>Thripoidea</taxon>
        <taxon>Thripidae</taxon>
        <taxon>Frankliniella</taxon>
    </lineage>
</organism>
<comment type="function">
    <text evidence="6">Gustatory receptor which mediates acceptance or avoidance behavior, depending on its substrates.</text>
</comment>
<evidence type="ECO:0000256" key="6">
    <source>
        <dbReference type="RuleBase" id="RU363108"/>
    </source>
</evidence>
<dbReference type="Proteomes" id="UP000504606">
    <property type="component" value="Unplaced"/>
</dbReference>
<keyword evidence="2 6" id="KW-1003">Cell membrane</keyword>
<comment type="subcellular location">
    <subcellularLocation>
        <location evidence="1 6">Cell membrane</location>
        <topology evidence="1 6">Multi-pass membrane protein</topology>
    </subcellularLocation>
</comment>
<keyword evidence="6" id="KW-0807">Transducer</keyword>
<evidence type="ECO:0000256" key="2">
    <source>
        <dbReference type="ARBA" id="ARBA00022475"/>
    </source>
</evidence>
<reference evidence="9" key="1">
    <citation type="submission" date="2025-08" db="UniProtKB">
        <authorList>
            <consortium name="RefSeq"/>
        </authorList>
    </citation>
    <scope>IDENTIFICATION</scope>
    <source>
        <tissue evidence="9">Whole organism</tissue>
    </source>
</reference>
<comment type="caution">
    <text evidence="6">Lacks conserved residue(s) required for the propagation of feature annotation.</text>
</comment>
<keyword evidence="4 6" id="KW-1133">Transmembrane helix</keyword>
<name>A0A6J1RTF0_FRAOC</name>
<feature type="transmembrane region" description="Helical" evidence="6">
    <location>
        <begin position="300"/>
        <end position="318"/>
    </location>
</feature>
<evidence type="ECO:0000313" key="9">
    <source>
        <dbReference type="RefSeq" id="XP_026272182.2"/>
    </source>
</evidence>
<feature type="region of interest" description="Disordered" evidence="7">
    <location>
        <begin position="1"/>
        <end position="23"/>
    </location>
</feature>
<gene>
    <name evidence="9" type="primary">LOC113202265</name>
</gene>
<dbReference type="GO" id="GO:0050909">
    <property type="term" value="P:sensory perception of taste"/>
    <property type="evidence" value="ECO:0007669"/>
    <property type="project" value="InterPro"/>
</dbReference>
<keyword evidence="8" id="KW-1185">Reference proteome</keyword>
<dbReference type="OrthoDB" id="10637306at2759"/>
<proteinExistence type="inferred from homology"/>
<evidence type="ECO:0000256" key="1">
    <source>
        <dbReference type="ARBA" id="ARBA00004651"/>
    </source>
</evidence>
<dbReference type="GO" id="GO:0005886">
    <property type="term" value="C:plasma membrane"/>
    <property type="evidence" value="ECO:0007669"/>
    <property type="project" value="UniProtKB-SubCell"/>
</dbReference>
<keyword evidence="6" id="KW-0675">Receptor</keyword>
<dbReference type="Pfam" id="PF08395">
    <property type="entry name" value="7tm_7"/>
    <property type="match status" value="1"/>
</dbReference>
<dbReference type="GO" id="GO:0007165">
    <property type="term" value="P:signal transduction"/>
    <property type="evidence" value="ECO:0007669"/>
    <property type="project" value="UniProtKB-KW"/>
</dbReference>
<feature type="transmembrane region" description="Helical" evidence="6">
    <location>
        <begin position="256"/>
        <end position="280"/>
    </location>
</feature>
<comment type="similarity">
    <text evidence="6">Belongs to the insect chemoreceptor superfamily. Gustatory receptor (GR) family.</text>
</comment>
<feature type="transmembrane region" description="Helical" evidence="6">
    <location>
        <begin position="187"/>
        <end position="206"/>
    </location>
</feature>
<sequence>MDVLPAAEHKRPSPPSPPAPPGWARHWARQWRAMLALLSASGMNCTSGWPPRPSPVLRWYGCLVLAVRTFHNVQAILELKASHEDAGKIDYNMLLILYDMGVKLVTSVVSQVVLLVRCEDVCLSTECMLLYSRVGRPPVPGAMAVAIVGPAYMIGLVVMTAASTYVLSASLTHMLSHVLGDFAPTTAMIFVGIMQLLITALHVGLATDGSSHVRGWVSEAEANKSPAAHVGLLRELRVRQQFLHDMVLHHNSALGWCYLSCLAHVLMEAVVCLYLGASHLRLLAAEVGYVQPNPLLNPWLYVWGVFELTVFCGMCVLGQKLSDHHGRMYCVLRGFLVSNPQLCTKTKLELQGFAQQIRRQDNRPGIFGLIHYDLATMKAGFASTVTYIIVLSQFEPTVGH</sequence>
<dbReference type="InterPro" id="IPR013604">
    <property type="entry name" value="7TM_chemorcpt"/>
</dbReference>
<accession>A0A6J1RTF0</accession>
<dbReference type="RefSeq" id="XP_026272182.2">
    <property type="nucleotide sequence ID" value="XM_026416397.2"/>
</dbReference>
<feature type="transmembrane region" description="Helical" evidence="6">
    <location>
        <begin position="142"/>
        <end position="167"/>
    </location>
</feature>